<organism evidence="2 3">
    <name type="scientific">Streptobacillus felis</name>
    <dbReference type="NCBI Taxonomy" id="1384509"/>
    <lineage>
        <taxon>Bacteria</taxon>
        <taxon>Fusobacteriati</taxon>
        <taxon>Fusobacteriota</taxon>
        <taxon>Fusobacteriia</taxon>
        <taxon>Fusobacteriales</taxon>
        <taxon>Leptotrichiaceae</taxon>
        <taxon>Streptobacillus</taxon>
    </lineage>
</organism>
<reference evidence="2 3" key="1">
    <citation type="submission" date="2020-05" db="EMBL/GenBank/DDBJ databases">
        <title>Streptobacillus felis strain LHL191014123.</title>
        <authorList>
            <person name="Fawzy A."/>
            <person name="Rau J."/>
            <person name="Risse K."/>
            <person name="Schauerte N."/>
            <person name="Geiger C."/>
            <person name="Blom J."/>
            <person name="Imirzalioglu C."/>
            <person name="Falgenhauer J."/>
            <person name="Bach A."/>
            <person name="Herden C."/>
            <person name="Eisenberg T."/>
        </authorList>
    </citation>
    <scope>NUCLEOTIDE SEQUENCE [LARGE SCALE GENOMIC DNA]</scope>
    <source>
        <strain evidence="2 3">LHL191014123</strain>
    </source>
</reference>
<evidence type="ECO:0000259" key="1">
    <source>
        <dbReference type="Pfam" id="PF02481"/>
    </source>
</evidence>
<comment type="caution">
    <text evidence="2">The sequence shown here is derived from an EMBL/GenBank/DDBJ whole genome shotgun (WGS) entry which is preliminary data.</text>
</comment>
<sequence length="264" mass="30682">MSSILNENICVKIMEKYDIIEHAIEDFKKYNLDEKILDKLITASKVDDKIFINRCMDENIKILCFKDSNYPKKLKESGFIFPYIYLKSNKDINELNSILSISSNYDLIDNTKNIIEEVLDIDKEISISLVSETEADRYIQKLFKNKENTMVLISSRDFKYIPKYYNIEKDLLITLSPFEDIRSKKNILRSSSLLAGISDFLYIPESSKISRAMIMSKIMNDLGKEIFASTSYGKRYLGCNYILKNNIAKLVMNKEDINEEVKNG</sequence>
<accession>A0A7Z0PEW5</accession>
<evidence type="ECO:0000313" key="3">
    <source>
        <dbReference type="Proteomes" id="UP000526184"/>
    </source>
</evidence>
<keyword evidence="3" id="KW-1185">Reference proteome</keyword>
<gene>
    <name evidence="2" type="ORF">HP397_02840</name>
</gene>
<dbReference type="EMBL" id="JABMKT010000011">
    <property type="protein sequence ID" value="NYV27764.1"/>
    <property type="molecule type" value="Genomic_DNA"/>
</dbReference>
<name>A0A7Z0PEW5_9FUSO</name>
<dbReference type="InterPro" id="IPR057666">
    <property type="entry name" value="DrpA_SLOG"/>
</dbReference>
<evidence type="ECO:0000313" key="2">
    <source>
        <dbReference type="EMBL" id="NYV27764.1"/>
    </source>
</evidence>
<feature type="domain" description="Smf/DprA SLOG" evidence="1">
    <location>
        <begin position="61"/>
        <end position="261"/>
    </location>
</feature>
<dbReference type="AlphaFoldDB" id="A0A7Z0PEW5"/>
<proteinExistence type="predicted"/>
<protein>
    <recommendedName>
        <fullName evidence="1">Smf/DprA SLOG domain-containing protein</fullName>
    </recommendedName>
</protein>
<dbReference type="Proteomes" id="UP000526184">
    <property type="component" value="Unassembled WGS sequence"/>
</dbReference>
<dbReference type="Gene3D" id="3.40.50.450">
    <property type="match status" value="1"/>
</dbReference>
<dbReference type="Pfam" id="PF02481">
    <property type="entry name" value="DNA_processg_A"/>
    <property type="match status" value="1"/>
</dbReference>